<feature type="compositionally biased region" description="Basic and acidic residues" evidence="1">
    <location>
        <begin position="233"/>
        <end position="247"/>
    </location>
</feature>
<dbReference type="InterPro" id="IPR021760">
    <property type="entry name" value="RepC_C"/>
</dbReference>
<sequence>MAFIQAAASFGLRPEEKLSADNSVPERHIVVETLRRAAPFLGLSASVIATLDAMLSCLPPKRNHNTVFASNATLTFRRNGISDRTIRRHVAVLQEAGLLERRDSPNRKRYTRHNTHEGKALRFGLDLSPLFARIHEISALAAKTLRQQEEIAYLRCKIRAAANYVLLANPDNEEALSAKRTLRRKLSKTDCEELLAQFSDVPAEGEIPCGKTTVETHKLTDNDGQNVRHHHNSNKENIDREEDEGKTIPKPSETSPPISVTELVHACPEAAQFACEKITTPLDVLSHARTLAPMIGIDAQNYQAAQDRLGPMGAAMTVWAIMQFHDRIRQVGAYFRSITTGAKSAGFDPVKLVRRLALTHGNLASNAASHGTIVRGQS</sequence>
<dbReference type="OrthoDB" id="7488837at2"/>
<dbReference type="AlphaFoldDB" id="A0A4R5EG55"/>
<dbReference type="EMBL" id="SMFP01000036">
    <property type="protein sequence ID" value="TDE33233.1"/>
    <property type="molecule type" value="Genomic_DNA"/>
</dbReference>
<evidence type="ECO:0000313" key="5">
    <source>
        <dbReference type="Proteomes" id="UP000294662"/>
    </source>
</evidence>
<keyword evidence="5" id="KW-1185">Reference proteome</keyword>
<dbReference type="NCBIfam" id="NF040974">
    <property type="entry name" value="RepABC_RepC"/>
    <property type="match status" value="1"/>
</dbReference>
<dbReference type="InterPro" id="IPR011991">
    <property type="entry name" value="ArsR-like_HTH"/>
</dbReference>
<proteinExistence type="predicted"/>
<gene>
    <name evidence="4" type="ORF">E1B25_21500</name>
</gene>
<evidence type="ECO:0000256" key="1">
    <source>
        <dbReference type="SAM" id="MobiDB-lite"/>
    </source>
</evidence>
<protein>
    <submittedName>
        <fullName evidence="4">Replication protein C</fullName>
    </submittedName>
</protein>
<dbReference type="GO" id="GO:0006355">
    <property type="term" value="P:regulation of DNA-templated transcription"/>
    <property type="evidence" value="ECO:0007669"/>
    <property type="project" value="UniProtKB-ARBA"/>
</dbReference>
<dbReference type="RefSeq" id="WP_132831620.1">
    <property type="nucleotide sequence ID" value="NZ_SMFP01000036.1"/>
</dbReference>
<accession>A0A4R5EG55</accession>
<dbReference type="SUPFAM" id="SSF46785">
    <property type="entry name" value="Winged helix' DNA-binding domain"/>
    <property type="match status" value="1"/>
</dbReference>
<dbReference type="InterPro" id="IPR005090">
    <property type="entry name" value="RepC_N"/>
</dbReference>
<organism evidence="4 5">
    <name type="scientific">Antarcticimicrobium sediminis</name>
    <dbReference type="NCBI Taxonomy" id="2546227"/>
    <lineage>
        <taxon>Bacteria</taxon>
        <taxon>Pseudomonadati</taxon>
        <taxon>Pseudomonadota</taxon>
        <taxon>Alphaproteobacteria</taxon>
        <taxon>Rhodobacterales</taxon>
        <taxon>Paracoccaceae</taxon>
        <taxon>Antarcticimicrobium</taxon>
    </lineage>
</organism>
<feature type="domain" description="Plasmid replication protein C N-terminal" evidence="2">
    <location>
        <begin position="23"/>
        <end position="161"/>
    </location>
</feature>
<comment type="caution">
    <text evidence="4">The sequence shown here is derived from an EMBL/GenBank/DDBJ whole genome shotgun (WGS) entry which is preliminary data.</text>
</comment>
<feature type="region of interest" description="Disordered" evidence="1">
    <location>
        <begin position="216"/>
        <end position="257"/>
    </location>
</feature>
<evidence type="ECO:0000259" key="3">
    <source>
        <dbReference type="Pfam" id="PF11800"/>
    </source>
</evidence>
<feature type="domain" description="Plasmid replication protein C C-terminal" evidence="3">
    <location>
        <begin position="260"/>
        <end position="352"/>
    </location>
</feature>
<reference evidence="4 5" key="1">
    <citation type="submission" date="2019-03" db="EMBL/GenBank/DDBJ databases">
        <authorList>
            <person name="Zhang S."/>
        </authorList>
    </citation>
    <scope>NUCLEOTIDE SEQUENCE [LARGE SCALE GENOMIC DNA]</scope>
    <source>
        <strain evidence="4 5">S4J41</strain>
    </source>
</reference>
<dbReference type="InterPro" id="IPR047611">
    <property type="entry name" value="RepABC_RepC"/>
</dbReference>
<dbReference type="Pfam" id="PF03428">
    <property type="entry name" value="RP-C"/>
    <property type="match status" value="1"/>
</dbReference>
<evidence type="ECO:0000259" key="2">
    <source>
        <dbReference type="Pfam" id="PF03428"/>
    </source>
</evidence>
<dbReference type="InterPro" id="IPR036390">
    <property type="entry name" value="WH_DNA-bd_sf"/>
</dbReference>
<dbReference type="Pfam" id="PF11800">
    <property type="entry name" value="RP-C_C"/>
    <property type="match status" value="1"/>
</dbReference>
<name>A0A4R5EG55_9RHOB</name>
<dbReference type="Proteomes" id="UP000294662">
    <property type="component" value="Unassembled WGS sequence"/>
</dbReference>
<dbReference type="CDD" id="cd00090">
    <property type="entry name" value="HTH_ARSR"/>
    <property type="match status" value="1"/>
</dbReference>
<evidence type="ECO:0000313" key="4">
    <source>
        <dbReference type="EMBL" id="TDE33233.1"/>
    </source>
</evidence>